<proteinExistence type="inferred from homology"/>
<dbReference type="GO" id="GO:0004014">
    <property type="term" value="F:adenosylmethionine decarboxylase activity"/>
    <property type="evidence" value="ECO:0007669"/>
    <property type="project" value="UniProtKB-EC"/>
</dbReference>
<comment type="pathway">
    <text evidence="1 13">Amine and polyamine biosynthesis; S-adenosylmethioninamine biosynthesis; S-adenosylmethioninamine from S-adenosyl-L-methionine: step 1/1.</text>
</comment>
<evidence type="ECO:0000256" key="7">
    <source>
        <dbReference type="ARBA" id="ARBA00023115"/>
    </source>
</evidence>
<feature type="binding site" evidence="15">
    <location>
        <position position="90"/>
    </location>
    <ligand>
        <name>substrate</name>
    </ligand>
</feature>
<feature type="binding site" evidence="15">
    <location>
        <position position="246"/>
    </location>
    <ligand>
        <name>substrate</name>
    </ligand>
</feature>
<feature type="site" description="Cleavage (non-hydrolytic); by autolysis" evidence="17">
    <location>
        <begin position="90"/>
        <end position="91"/>
    </location>
</feature>
<sequence length="355" mass="40991">MSLSSASNASCEELISSDESSNFSSLSKEDQYFFEGAEKLLEIWFDKTECDAQSLRLIPFDELVCMLDIAQCHILHSASNEFVDSYVLSESSMFVFDEHIILKTCGSTRLLYVLDYLFHLARKYANMNVVIGVFYSHKNFMRPDRQPELHQKFPLEMNYLDRYFENGSSYCLGSLKQDCWFLYTMSLPQLETYRPEHTLEILMTEMSSDVLSVFSRKVCKDGKECTKKSGIDRIVPYGTIMHEELFDPCGYSMNGLLPNTDQYVTIHVTPESGFSYASFETNQNLCSLYQQTLKVIEVFKPSKFLLTVFSNDFSAKGKETQQSLWECPISGYRRANVQLLKLEFETLVYAQYVRS</sequence>
<evidence type="ECO:0000256" key="1">
    <source>
        <dbReference type="ARBA" id="ARBA00004911"/>
    </source>
</evidence>
<feature type="active site" description="Schiff-base intermediate with substrate; via pyruvic acid" evidence="14">
    <location>
        <position position="91"/>
    </location>
</feature>
<evidence type="ECO:0000256" key="14">
    <source>
        <dbReference type="PIRSR" id="PIRSR001355-1"/>
    </source>
</evidence>
<dbReference type="Pfam" id="PF01536">
    <property type="entry name" value="SAM_decarbox"/>
    <property type="match status" value="1"/>
</dbReference>
<feature type="chain" id="PRO_5042320309" description="S-adenosylmethionine decarboxylase beta chain" evidence="18">
    <location>
        <begin position="1"/>
        <end position="90"/>
    </location>
</feature>
<evidence type="ECO:0000256" key="6">
    <source>
        <dbReference type="ARBA" id="ARBA00023066"/>
    </source>
</evidence>
<feature type="active site" description="Proton acceptor; for processing activity" evidence="14">
    <location>
        <position position="267"/>
    </location>
</feature>
<dbReference type="PIRSF" id="PIRSF001355">
    <property type="entry name" value="S-AdenosylMet_decarboxylase"/>
    <property type="match status" value="1"/>
</dbReference>
<evidence type="ECO:0000313" key="19">
    <source>
        <dbReference type="Proteomes" id="UP000046393"/>
    </source>
</evidence>
<feature type="binding site" evidence="15">
    <location>
        <position position="271"/>
    </location>
    <ligand>
        <name>substrate</name>
    </ligand>
</feature>
<keyword evidence="6 13" id="KW-0745">Spermidine biosynthesis</keyword>
<keyword evidence="10 13" id="KW-0704">Schiff base</keyword>
<dbReference type="PROSITE" id="PS01336">
    <property type="entry name" value="ADOMETDC"/>
    <property type="match status" value="1"/>
</dbReference>
<organism evidence="19 20">
    <name type="scientific">Syphacia muris</name>
    <dbReference type="NCBI Taxonomy" id="451379"/>
    <lineage>
        <taxon>Eukaryota</taxon>
        <taxon>Metazoa</taxon>
        <taxon>Ecdysozoa</taxon>
        <taxon>Nematoda</taxon>
        <taxon>Chromadorea</taxon>
        <taxon>Rhabditida</taxon>
        <taxon>Spirurina</taxon>
        <taxon>Oxyuridomorpha</taxon>
        <taxon>Oxyuroidea</taxon>
        <taxon>Oxyuridae</taxon>
        <taxon>Syphacia</taxon>
    </lineage>
</organism>
<evidence type="ECO:0000256" key="9">
    <source>
        <dbReference type="ARBA" id="ARBA00023239"/>
    </source>
</evidence>
<evidence type="ECO:0000313" key="20">
    <source>
        <dbReference type="WBParaSite" id="SMUV_0000860301-mRNA-1"/>
    </source>
</evidence>
<keyword evidence="8 13" id="KW-0865">Zymogen</keyword>
<feature type="modified residue" description="Pyruvic acid (Ser); by autocatalysis" evidence="16">
    <location>
        <position position="91"/>
    </location>
</feature>
<dbReference type="InterPro" id="IPR048283">
    <property type="entry name" value="AdoMetDC-like"/>
</dbReference>
<evidence type="ECO:0000256" key="5">
    <source>
        <dbReference type="ARBA" id="ARBA00022813"/>
    </source>
</evidence>
<dbReference type="WBParaSite" id="SMUV_0000860301-mRNA-1">
    <property type="protein sequence ID" value="SMUV_0000860301-mRNA-1"/>
    <property type="gene ID" value="SMUV_0000860301"/>
</dbReference>
<evidence type="ECO:0000256" key="18">
    <source>
        <dbReference type="PIRSR" id="PIRSR001355-5"/>
    </source>
</evidence>
<dbReference type="PANTHER" id="PTHR11570:SF0">
    <property type="entry name" value="S-ADENOSYLMETHIONINE DECARBOXYLASE PROENZYME"/>
    <property type="match status" value="1"/>
</dbReference>
<evidence type="ECO:0000256" key="17">
    <source>
        <dbReference type="PIRSR" id="PIRSR001355-4"/>
    </source>
</evidence>
<accession>A0A0N5AUR1</accession>
<dbReference type="InterPro" id="IPR001985">
    <property type="entry name" value="S-AdoMet_decarboxylase_euk"/>
</dbReference>
<feature type="active site" description="Proton donor; for catalytic activity" evidence="14">
    <location>
        <position position="105"/>
    </location>
</feature>
<dbReference type="GO" id="GO:0005829">
    <property type="term" value="C:cytosol"/>
    <property type="evidence" value="ECO:0007669"/>
    <property type="project" value="TreeGrafter"/>
</dbReference>
<keyword evidence="19" id="KW-1185">Reference proteome</keyword>
<feature type="chain" id="PRO_5042320308" description="S-adenosylmethionine decarboxylase alpha chain" evidence="18">
    <location>
        <begin position="91"/>
        <end position="355"/>
    </location>
</feature>
<evidence type="ECO:0000256" key="2">
    <source>
        <dbReference type="ARBA" id="ARBA00008466"/>
    </source>
</evidence>
<evidence type="ECO:0000256" key="16">
    <source>
        <dbReference type="PIRSR" id="PIRSR001355-3"/>
    </source>
</evidence>
<keyword evidence="11 13" id="KW-0670">Pyruvate</keyword>
<dbReference type="Proteomes" id="UP000046393">
    <property type="component" value="Unplaced"/>
</dbReference>
<dbReference type="AlphaFoldDB" id="A0A0N5AUR1"/>
<evidence type="ECO:0000256" key="12">
    <source>
        <dbReference type="ARBA" id="ARBA00048112"/>
    </source>
</evidence>
<dbReference type="SUPFAM" id="SSF56276">
    <property type="entry name" value="S-adenosylmethionine decarboxylase"/>
    <property type="match status" value="1"/>
</dbReference>
<dbReference type="InterPro" id="IPR016067">
    <property type="entry name" value="S-AdoMet_deCO2ase_core"/>
</dbReference>
<keyword evidence="4 13" id="KW-0210">Decarboxylase</keyword>
<keyword evidence="3 13" id="KW-0949">S-adenosyl-L-methionine</keyword>
<evidence type="ECO:0000256" key="11">
    <source>
        <dbReference type="ARBA" id="ARBA00023317"/>
    </source>
</evidence>
<evidence type="ECO:0000256" key="15">
    <source>
        <dbReference type="PIRSR" id="PIRSR001355-2"/>
    </source>
</evidence>
<reference evidence="20" key="1">
    <citation type="submission" date="2017-02" db="UniProtKB">
        <authorList>
            <consortium name="WormBaseParasite"/>
        </authorList>
    </citation>
    <scope>IDENTIFICATION</scope>
</reference>
<evidence type="ECO:0000256" key="10">
    <source>
        <dbReference type="ARBA" id="ARBA00023270"/>
    </source>
</evidence>
<evidence type="ECO:0000256" key="13">
    <source>
        <dbReference type="PIRNR" id="PIRNR001355"/>
    </source>
</evidence>
<dbReference type="InterPro" id="IPR018166">
    <property type="entry name" value="S-AdoMet_deCO2ase_CS"/>
</dbReference>
<name>A0A0N5AUR1_9BILA</name>
<keyword evidence="7 13" id="KW-0620">Polyamine biosynthesis</keyword>
<evidence type="ECO:0000256" key="8">
    <source>
        <dbReference type="ARBA" id="ARBA00023145"/>
    </source>
</evidence>
<dbReference type="Gene3D" id="3.60.90.10">
    <property type="entry name" value="S-adenosylmethionine decarboxylase"/>
    <property type="match status" value="1"/>
</dbReference>
<dbReference type="STRING" id="451379.A0A0N5AUR1"/>
<dbReference type="GO" id="GO:0006597">
    <property type="term" value="P:spermine biosynthetic process"/>
    <property type="evidence" value="ECO:0007669"/>
    <property type="project" value="InterPro"/>
</dbReference>
<dbReference type="EC" id="4.1.1.50" evidence="13"/>
<feature type="active site" description="Proton acceptor; for processing activity" evidence="14">
    <location>
        <position position="252"/>
    </location>
</feature>
<dbReference type="PANTHER" id="PTHR11570">
    <property type="entry name" value="S-ADENOSYLMETHIONINE DECARBOXYLASE"/>
    <property type="match status" value="1"/>
</dbReference>
<keyword evidence="5 17" id="KW-0068">Autocatalytic cleavage</keyword>
<keyword evidence="9 13" id="KW-0456">Lyase</keyword>
<evidence type="ECO:0000256" key="4">
    <source>
        <dbReference type="ARBA" id="ARBA00022793"/>
    </source>
</evidence>
<feature type="binding site" evidence="15">
    <location>
        <position position="34"/>
    </location>
    <ligand>
        <name>substrate</name>
    </ligand>
</feature>
<dbReference type="GO" id="GO:0008295">
    <property type="term" value="P:spermidine biosynthetic process"/>
    <property type="evidence" value="ECO:0007669"/>
    <property type="project" value="UniProtKB-KW"/>
</dbReference>
<comment type="catalytic activity">
    <reaction evidence="12 13">
        <text>S-adenosyl-L-methionine + H(+) = S-adenosyl 3-(methylsulfanyl)propylamine + CO2</text>
        <dbReference type="Rhea" id="RHEA:15981"/>
        <dbReference type="ChEBI" id="CHEBI:15378"/>
        <dbReference type="ChEBI" id="CHEBI:16526"/>
        <dbReference type="ChEBI" id="CHEBI:57443"/>
        <dbReference type="ChEBI" id="CHEBI:59789"/>
        <dbReference type="EC" id="4.1.1.50"/>
    </reaction>
</comment>
<comment type="similarity">
    <text evidence="2 13">Belongs to the eukaryotic AdoMetDC family.</text>
</comment>
<dbReference type="NCBIfam" id="TIGR00535">
    <property type="entry name" value="SAM_DCase"/>
    <property type="match status" value="1"/>
</dbReference>
<comment type="cofactor">
    <cofactor evidence="13">
        <name>pyruvate</name>
        <dbReference type="ChEBI" id="CHEBI:15361"/>
    </cofactor>
    <text evidence="13">Binds 1 pyruvoyl group covalently per subunit.</text>
</comment>
<protein>
    <recommendedName>
        <fullName evidence="13">S-adenosylmethionine decarboxylase proenzyme</fullName>
        <ecNumber evidence="13">4.1.1.50</ecNumber>
    </recommendedName>
</protein>
<dbReference type="UniPathway" id="UPA00331">
    <property type="reaction ID" value="UER00451"/>
</dbReference>
<evidence type="ECO:0000256" key="3">
    <source>
        <dbReference type="ARBA" id="ARBA00022691"/>
    </source>
</evidence>